<evidence type="ECO:0000259" key="3">
    <source>
        <dbReference type="Pfam" id="PF17148"/>
    </source>
</evidence>
<evidence type="ECO:0008006" key="6">
    <source>
        <dbReference type="Google" id="ProtNLM"/>
    </source>
</evidence>
<organism evidence="4 5">
    <name type="scientific">Geothrix oryzae</name>
    <dbReference type="NCBI Taxonomy" id="2927975"/>
    <lineage>
        <taxon>Bacteria</taxon>
        <taxon>Pseudomonadati</taxon>
        <taxon>Acidobacteriota</taxon>
        <taxon>Holophagae</taxon>
        <taxon>Holophagales</taxon>
        <taxon>Holophagaceae</taxon>
        <taxon>Geothrix</taxon>
    </lineage>
</organism>
<dbReference type="Pfam" id="PF16313">
    <property type="entry name" value="DUF4953"/>
    <property type="match status" value="1"/>
</dbReference>
<evidence type="ECO:0000256" key="1">
    <source>
        <dbReference type="SAM" id="SignalP"/>
    </source>
</evidence>
<dbReference type="PANTHER" id="PTHR38478">
    <property type="entry name" value="PEPTIDASE M1A AND M12B"/>
    <property type="match status" value="1"/>
</dbReference>
<feature type="domain" description="EcxA zinc-binding" evidence="2">
    <location>
        <begin position="468"/>
        <end position="788"/>
    </location>
</feature>
<dbReference type="InterPro" id="IPR034032">
    <property type="entry name" value="Zn_MMP-like_bac"/>
</dbReference>
<feature type="signal peptide" evidence="1">
    <location>
        <begin position="1"/>
        <end position="22"/>
    </location>
</feature>
<dbReference type="Pfam" id="PF17148">
    <property type="entry name" value="DUF5117"/>
    <property type="match status" value="1"/>
</dbReference>
<feature type="domain" description="DUF5117" evidence="3">
    <location>
        <begin position="101"/>
        <end position="306"/>
    </location>
</feature>
<accession>A0ABN6UVK2</accession>
<dbReference type="SUPFAM" id="SSF55486">
    <property type="entry name" value="Metalloproteases ('zincins'), catalytic domain"/>
    <property type="match status" value="1"/>
</dbReference>
<dbReference type="InterPro" id="IPR024079">
    <property type="entry name" value="MetalloPept_cat_dom_sf"/>
</dbReference>
<evidence type="ECO:0000259" key="2">
    <source>
        <dbReference type="Pfam" id="PF16313"/>
    </source>
</evidence>
<name>A0ABN6UVK2_9BACT</name>
<evidence type="ECO:0000313" key="4">
    <source>
        <dbReference type="EMBL" id="BDU68635.1"/>
    </source>
</evidence>
<dbReference type="EMBL" id="AP027079">
    <property type="protein sequence ID" value="BDU68635.1"/>
    <property type="molecule type" value="Genomic_DNA"/>
</dbReference>
<keyword evidence="1" id="KW-0732">Signal</keyword>
<dbReference type="RefSeq" id="WP_286355270.1">
    <property type="nucleotide sequence ID" value="NZ_AP027079.1"/>
</dbReference>
<dbReference type="InterPro" id="IPR033413">
    <property type="entry name" value="DUF5117"/>
</dbReference>
<dbReference type="CDD" id="cd04276">
    <property type="entry name" value="ZnMc_MMP_like_2"/>
    <property type="match status" value="1"/>
</dbReference>
<protein>
    <recommendedName>
        <fullName evidence="6">DUF5117 domain-containing protein</fullName>
    </recommendedName>
</protein>
<dbReference type="Gene3D" id="3.40.390.10">
    <property type="entry name" value="Collagenase (Catalytic Domain)"/>
    <property type="match status" value="1"/>
</dbReference>
<sequence>MYLPQRLSALPPLLCLSLAAQTAPNGGKAPAPAPAAAPAPGALKPFADVVKEAKEHKGLFTLWTKDDKVWIEVKPEQLDMPFFFAVSSTRGTGERGIYGGMMDDSHLVSFRRVGNSLQLLAKNTTFTAPEGSPAARAVAEGFSDSLLSSAPVLSQPHPERKSFLVEANALLLKDIPMGATRLEATYRQPYGFDPSNSFFEKVRSSEDQAAFRVQAHYALSRIMLPPIQMPGAPPMPFVPPPGTLEDIRSLFLGWHFSFAKLPEQPMAPRLADDRLGYFATTRWDFGDDTRVDPKVHYIHRWRLEKKDPAAALSEPKQPIVFWLDRNIPEKYRPAITQGVLAWNQAFEEQGFKNAVQVKVQPADADWDTHDARHASLRWLTGTDIGFAIGPSQVDPRTGEILDADIGIGEVWARGSRTEARETLPPKAQDAFLSRHDHSLCTYAAEAHQEMGFALDLLETRGEITPGSPEEDAYVAAVLKDVITHEVGHTLGLRHNFRASTIYSMEQISNPEFTKTHGLTGSVMDYNALNLALKGQRQGEYVMSTLGPYDHWVIEYGYKPLAASEEKGALAKIAARSSEPQLAYGTDEEALGFMGLEGMDPEVNRRDLGSDPLAFYQKRLSLSKELWERLQARTFQDGEEYQPLRRGLLRALGQVGLSANLSAKYIGGVVHLRDHAGTGRAPITPVPATRQRQALKLLETGIFSVDAFRFKPEFLSRLTTDRFGGPLNADPSPAQWVLRTQTQVLAQLFQPAVAQRILDAPDKLTNPKEAFRLSELYDALQGAIWTELKSGREVSVMRRNLQREHLRQLSAQVLRANPLTPADARALAREALRALQPSLKAAPAKTGFSKETKAHFADCLAIVDESLKASLQRLTL</sequence>
<dbReference type="InterPro" id="IPR032534">
    <property type="entry name" value="EcxA_zinc-bd"/>
</dbReference>
<evidence type="ECO:0000313" key="5">
    <source>
        <dbReference type="Proteomes" id="UP001242010"/>
    </source>
</evidence>
<reference evidence="5" key="1">
    <citation type="journal article" date="2023" name="Int. J. Syst. Evol. Microbiol.">
        <title>Mesoterricola silvestris gen. nov., sp. nov., Mesoterricola sediminis sp. nov., Geothrix oryzae sp. nov., Geothrix edaphica sp. nov., Geothrix rubra sp. nov., and Geothrix limicola sp. nov., six novel members of Acidobacteriota isolated from soils.</title>
        <authorList>
            <person name="Itoh H."/>
            <person name="Sugisawa Y."/>
            <person name="Mise K."/>
            <person name="Xu Z."/>
            <person name="Kuniyasu M."/>
            <person name="Ushijima N."/>
            <person name="Kawano K."/>
            <person name="Kobayashi E."/>
            <person name="Shiratori Y."/>
            <person name="Masuda Y."/>
            <person name="Senoo K."/>
        </authorList>
    </citation>
    <scope>NUCLEOTIDE SEQUENCE [LARGE SCALE GENOMIC DNA]</scope>
    <source>
        <strain evidence="5">Red222</strain>
    </source>
</reference>
<dbReference type="Proteomes" id="UP001242010">
    <property type="component" value="Chromosome"/>
</dbReference>
<proteinExistence type="predicted"/>
<dbReference type="PANTHER" id="PTHR38478:SF1">
    <property type="entry name" value="ZINC DEPENDENT METALLOPROTEASE DOMAIN LIPOPROTEIN"/>
    <property type="match status" value="1"/>
</dbReference>
<keyword evidence="5" id="KW-1185">Reference proteome</keyword>
<feature type="chain" id="PRO_5046294928" description="DUF5117 domain-containing protein" evidence="1">
    <location>
        <begin position="23"/>
        <end position="875"/>
    </location>
</feature>
<gene>
    <name evidence="4" type="ORF">GETHOR_07360</name>
</gene>